<name>A0A3Q2Y928_HIPCM</name>
<dbReference type="GO" id="GO:0005524">
    <property type="term" value="F:ATP binding"/>
    <property type="evidence" value="ECO:0007669"/>
    <property type="project" value="UniProtKB-KW"/>
</dbReference>
<evidence type="ECO:0000313" key="10">
    <source>
        <dbReference type="Proteomes" id="UP000264820"/>
    </source>
</evidence>
<organism evidence="9 10">
    <name type="scientific">Hippocampus comes</name>
    <name type="common">Tiger tail seahorse</name>
    <dbReference type="NCBI Taxonomy" id="109280"/>
    <lineage>
        <taxon>Eukaryota</taxon>
        <taxon>Metazoa</taxon>
        <taxon>Chordata</taxon>
        <taxon>Craniata</taxon>
        <taxon>Vertebrata</taxon>
        <taxon>Euteleostomi</taxon>
        <taxon>Actinopterygii</taxon>
        <taxon>Neopterygii</taxon>
        <taxon>Teleostei</taxon>
        <taxon>Neoteleostei</taxon>
        <taxon>Acanthomorphata</taxon>
        <taxon>Syngnathiaria</taxon>
        <taxon>Syngnathiformes</taxon>
        <taxon>Syngnathoidei</taxon>
        <taxon>Syngnathidae</taxon>
        <taxon>Hippocampus</taxon>
    </lineage>
</organism>
<evidence type="ECO:0000256" key="5">
    <source>
        <dbReference type="ARBA" id="ARBA00022840"/>
    </source>
</evidence>
<feature type="domain" description="AGC-kinase C-terminal" evidence="8">
    <location>
        <begin position="243"/>
        <end position="294"/>
    </location>
</feature>
<dbReference type="InterPro" id="IPR000719">
    <property type="entry name" value="Prot_kinase_dom"/>
</dbReference>
<keyword evidence="5" id="KW-0067">ATP-binding</keyword>
<dbReference type="GO" id="GO:0004692">
    <property type="term" value="F:cGMP-dependent protein kinase activity"/>
    <property type="evidence" value="ECO:0007669"/>
    <property type="project" value="InterPro"/>
</dbReference>
<protein>
    <submittedName>
        <fullName evidence="9">cGMP-dependent protein kinase 1-like</fullName>
    </submittedName>
</protein>
<evidence type="ECO:0000256" key="6">
    <source>
        <dbReference type="SAM" id="MobiDB-lite"/>
    </source>
</evidence>
<dbReference type="PROSITE" id="PS51285">
    <property type="entry name" value="AGC_KINASE_CTER"/>
    <property type="match status" value="1"/>
</dbReference>
<dbReference type="Ensembl" id="ENSHCOT00000021884.1">
    <property type="protein sequence ID" value="ENSHCOP00000014309.1"/>
    <property type="gene ID" value="ENSHCOG00000017655.1"/>
</dbReference>
<dbReference type="PROSITE" id="PS00108">
    <property type="entry name" value="PROTEIN_KINASE_ST"/>
    <property type="match status" value="1"/>
</dbReference>
<dbReference type="Pfam" id="PF00069">
    <property type="entry name" value="Pkinase"/>
    <property type="match status" value="1"/>
</dbReference>
<keyword evidence="3" id="KW-0547">Nucleotide-binding</keyword>
<dbReference type="SMART" id="SM00133">
    <property type="entry name" value="S_TK_X"/>
    <property type="match status" value="1"/>
</dbReference>
<sequence length="294" mass="33108">MKVVKKRLLTSAGQKDQVRSEKVIMSQTRSSLARVCRLYRTFKDSKYVYMLMEACLGGELWTLLRNRGCFEDASGRFYVACVLQALSYLHARGIIYRDVKPENVLLDARGYAKLVDFGFAKKIGVGKRRKAKADEMDKTWTFCGTPEYMAPEVILNKGHCPSADLWALGVFTFELLTGSPPFCGADAVQTYTAVLRGVDTLEFPGKVSLTAADLIRKLCRDEPTERLGALKNGEDIQKHRWFESFDWEGLEKGTLTPPIVPEVSSPTDTSNFDRFPLDSEEAPPHDDSGWDHDF</sequence>
<dbReference type="SUPFAM" id="SSF56112">
    <property type="entry name" value="Protein kinase-like (PK-like)"/>
    <property type="match status" value="1"/>
</dbReference>
<dbReference type="Gene3D" id="3.30.200.20">
    <property type="entry name" value="Phosphorylase Kinase, domain 1"/>
    <property type="match status" value="1"/>
</dbReference>
<dbReference type="FunFam" id="1.10.510.10:FF:000210">
    <property type="entry name" value="Non-specific serine/threonine protein kinase"/>
    <property type="match status" value="1"/>
</dbReference>
<dbReference type="CDD" id="cd05572">
    <property type="entry name" value="STKc_cGK"/>
    <property type="match status" value="1"/>
</dbReference>
<feature type="compositionally biased region" description="Basic and acidic residues" evidence="6">
    <location>
        <begin position="282"/>
        <end position="294"/>
    </location>
</feature>
<evidence type="ECO:0000256" key="2">
    <source>
        <dbReference type="ARBA" id="ARBA00022679"/>
    </source>
</evidence>
<dbReference type="PANTHER" id="PTHR24353">
    <property type="entry name" value="CYCLIC NUCLEOTIDE-DEPENDENT PROTEIN KINASE"/>
    <property type="match status" value="1"/>
</dbReference>
<dbReference type="PANTHER" id="PTHR24353:SF68">
    <property type="match status" value="1"/>
</dbReference>
<dbReference type="AlphaFoldDB" id="A0A3Q2Y928"/>
<feature type="domain" description="Protein kinase" evidence="7">
    <location>
        <begin position="1"/>
        <end position="242"/>
    </location>
</feature>
<dbReference type="SMART" id="SM00220">
    <property type="entry name" value="S_TKc"/>
    <property type="match status" value="1"/>
</dbReference>
<keyword evidence="2" id="KW-0808">Transferase</keyword>
<evidence type="ECO:0000256" key="4">
    <source>
        <dbReference type="ARBA" id="ARBA00022777"/>
    </source>
</evidence>
<accession>A0A3Q2Y928</accession>
<evidence type="ECO:0000313" key="9">
    <source>
        <dbReference type="Ensembl" id="ENSHCOP00000014309.1"/>
    </source>
</evidence>
<dbReference type="GeneTree" id="ENSGT00940000154704"/>
<keyword evidence="10" id="KW-1185">Reference proteome</keyword>
<evidence type="ECO:0000259" key="8">
    <source>
        <dbReference type="PROSITE" id="PS51285"/>
    </source>
</evidence>
<dbReference type="PROSITE" id="PS50011">
    <property type="entry name" value="PROTEIN_KINASE_DOM"/>
    <property type="match status" value="1"/>
</dbReference>
<keyword evidence="4" id="KW-0418">Kinase</keyword>
<evidence type="ECO:0000256" key="1">
    <source>
        <dbReference type="ARBA" id="ARBA00022527"/>
    </source>
</evidence>
<feature type="region of interest" description="Disordered" evidence="6">
    <location>
        <begin position="256"/>
        <end position="294"/>
    </location>
</feature>
<proteinExistence type="predicted"/>
<evidence type="ECO:0000256" key="3">
    <source>
        <dbReference type="ARBA" id="ARBA00022741"/>
    </source>
</evidence>
<keyword evidence="1" id="KW-0723">Serine/threonine-protein kinase</keyword>
<evidence type="ECO:0000259" key="7">
    <source>
        <dbReference type="PROSITE" id="PS50011"/>
    </source>
</evidence>
<dbReference type="InterPro" id="IPR011009">
    <property type="entry name" value="Kinase-like_dom_sf"/>
</dbReference>
<dbReference type="Gene3D" id="1.10.510.10">
    <property type="entry name" value="Transferase(Phosphotransferase) domain 1"/>
    <property type="match status" value="1"/>
</dbReference>
<dbReference type="InterPro" id="IPR000961">
    <property type="entry name" value="AGC-kinase_C"/>
</dbReference>
<dbReference type="OMA" id="FPFFRIK"/>
<reference evidence="9" key="1">
    <citation type="submission" date="2025-08" db="UniProtKB">
        <authorList>
            <consortium name="Ensembl"/>
        </authorList>
    </citation>
    <scope>IDENTIFICATION</scope>
</reference>
<dbReference type="STRING" id="109280.ENSHCOP00000014309"/>
<dbReference type="InterPro" id="IPR035014">
    <property type="entry name" value="STKc_cGK"/>
</dbReference>
<reference evidence="9" key="2">
    <citation type="submission" date="2025-09" db="UniProtKB">
        <authorList>
            <consortium name="Ensembl"/>
        </authorList>
    </citation>
    <scope>IDENTIFICATION</scope>
</reference>
<dbReference type="Proteomes" id="UP000264820">
    <property type="component" value="Unplaced"/>
</dbReference>
<dbReference type="InterPro" id="IPR008271">
    <property type="entry name" value="Ser/Thr_kinase_AS"/>
</dbReference>